<proteinExistence type="inferred from homology"/>
<dbReference type="SUPFAM" id="SSF109998">
    <property type="entry name" value="Triger factor/SurA peptide-binding domain-like"/>
    <property type="match status" value="1"/>
</dbReference>
<evidence type="ECO:0000256" key="2">
    <source>
        <dbReference type="ARBA" id="ARBA00007656"/>
    </source>
</evidence>
<evidence type="ECO:0000313" key="12">
    <source>
        <dbReference type="Proteomes" id="UP000231553"/>
    </source>
</evidence>
<evidence type="ECO:0000256" key="4">
    <source>
        <dbReference type="ARBA" id="ARBA00018370"/>
    </source>
</evidence>
<evidence type="ECO:0000259" key="10">
    <source>
        <dbReference type="PROSITE" id="PS50198"/>
    </source>
</evidence>
<dbReference type="EMBL" id="PGTB01000058">
    <property type="protein sequence ID" value="PJE36065.1"/>
    <property type="molecule type" value="Genomic_DNA"/>
</dbReference>
<keyword evidence="9" id="KW-0732">Signal</keyword>
<feature type="domain" description="PpiC" evidence="10">
    <location>
        <begin position="135"/>
        <end position="224"/>
    </location>
</feature>
<dbReference type="InterPro" id="IPR050245">
    <property type="entry name" value="PrsA_foldase"/>
</dbReference>
<dbReference type="Proteomes" id="UP000231553">
    <property type="component" value="Unassembled WGS sequence"/>
</dbReference>
<dbReference type="SUPFAM" id="SSF54534">
    <property type="entry name" value="FKBP-like"/>
    <property type="match status" value="1"/>
</dbReference>
<feature type="signal peptide" evidence="9">
    <location>
        <begin position="1"/>
        <end position="25"/>
    </location>
</feature>
<keyword evidence="5 8" id="KW-0697">Rotamase</keyword>
<evidence type="ECO:0000256" key="8">
    <source>
        <dbReference type="PROSITE-ProRule" id="PRU00278"/>
    </source>
</evidence>
<dbReference type="PANTHER" id="PTHR47245:SF2">
    <property type="entry name" value="PEPTIDYL-PROLYL CIS-TRANS ISOMERASE HP_0175-RELATED"/>
    <property type="match status" value="1"/>
</dbReference>
<dbReference type="InterPro" id="IPR000297">
    <property type="entry name" value="PPIase_PpiC"/>
</dbReference>
<organism evidence="11 12">
    <name type="scientific">Pseudooceanicola lipolyticus</name>
    <dbReference type="NCBI Taxonomy" id="2029104"/>
    <lineage>
        <taxon>Bacteria</taxon>
        <taxon>Pseudomonadati</taxon>
        <taxon>Pseudomonadota</taxon>
        <taxon>Alphaproteobacteria</taxon>
        <taxon>Rhodobacterales</taxon>
        <taxon>Paracoccaceae</taxon>
        <taxon>Pseudooceanicola</taxon>
    </lineage>
</organism>
<dbReference type="InterPro" id="IPR027304">
    <property type="entry name" value="Trigger_fact/SurA_dom_sf"/>
</dbReference>
<evidence type="ECO:0000256" key="3">
    <source>
        <dbReference type="ARBA" id="ARBA00013194"/>
    </source>
</evidence>
<dbReference type="OrthoDB" id="14196at2"/>
<keyword evidence="8 11" id="KW-0413">Isomerase</keyword>
<dbReference type="InterPro" id="IPR046357">
    <property type="entry name" value="PPIase_dom_sf"/>
</dbReference>
<name>A0A2M8IZW6_9RHOB</name>
<dbReference type="RefSeq" id="WP_100163100.1">
    <property type="nucleotide sequence ID" value="NZ_PGTB01000058.1"/>
</dbReference>
<evidence type="ECO:0000313" key="11">
    <source>
        <dbReference type="EMBL" id="PJE36065.1"/>
    </source>
</evidence>
<dbReference type="GO" id="GO:0003755">
    <property type="term" value="F:peptidyl-prolyl cis-trans isomerase activity"/>
    <property type="evidence" value="ECO:0007669"/>
    <property type="project" value="UniProtKB-KW"/>
</dbReference>
<dbReference type="EC" id="5.2.1.8" evidence="3"/>
<comment type="catalytic activity">
    <reaction evidence="1">
        <text>[protein]-peptidylproline (omega=180) = [protein]-peptidylproline (omega=0)</text>
        <dbReference type="Rhea" id="RHEA:16237"/>
        <dbReference type="Rhea" id="RHEA-COMP:10747"/>
        <dbReference type="Rhea" id="RHEA-COMP:10748"/>
        <dbReference type="ChEBI" id="CHEBI:83833"/>
        <dbReference type="ChEBI" id="CHEBI:83834"/>
        <dbReference type="EC" id="5.2.1.8"/>
    </reaction>
</comment>
<dbReference type="Gene3D" id="3.10.50.40">
    <property type="match status" value="1"/>
</dbReference>
<dbReference type="AlphaFoldDB" id="A0A2M8IZW6"/>
<protein>
    <recommendedName>
        <fullName evidence="4">Parvulin-like PPIase</fullName>
        <ecNumber evidence="3">5.2.1.8</ecNumber>
    </recommendedName>
    <alternativeName>
        <fullName evidence="6">Peptidyl-prolyl cis-trans isomerase plp</fullName>
    </alternativeName>
    <alternativeName>
        <fullName evidence="7">Rotamase plp</fullName>
    </alternativeName>
</protein>
<feature type="chain" id="PRO_5014948219" description="Parvulin-like PPIase" evidence="9">
    <location>
        <begin position="26"/>
        <end position="283"/>
    </location>
</feature>
<gene>
    <name evidence="11" type="ORF">CVM52_13910</name>
</gene>
<evidence type="ECO:0000256" key="6">
    <source>
        <dbReference type="ARBA" id="ARBA00030642"/>
    </source>
</evidence>
<dbReference type="Pfam" id="PF00639">
    <property type="entry name" value="Rotamase"/>
    <property type="match status" value="1"/>
</dbReference>
<reference evidence="11 12" key="1">
    <citation type="journal article" date="2018" name="Int. J. Syst. Evol. Microbiol.">
        <title>Pseudooceanicola lipolyticus sp. nov., a marine alphaproteobacterium, reclassification of Oceanicola flagellatus as Pseudooceanicola flagellatus comb. nov. and emended description of the genus Pseudooceanicola.</title>
        <authorList>
            <person name="Huang M.-M."/>
            <person name="Guo L.-L."/>
            <person name="Wu Y.-H."/>
            <person name="Lai Q.-L."/>
            <person name="Shao Z.-Z."/>
            <person name="Wang C.-S."/>
            <person name="Wu M."/>
            <person name="Xu X.-W."/>
        </authorList>
    </citation>
    <scope>NUCLEOTIDE SEQUENCE [LARGE SCALE GENOMIC DNA]</scope>
    <source>
        <strain evidence="11 12">157</strain>
    </source>
</reference>
<keyword evidence="12" id="KW-1185">Reference proteome</keyword>
<evidence type="ECO:0000256" key="1">
    <source>
        <dbReference type="ARBA" id="ARBA00000971"/>
    </source>
</evidence>
<evidence type="ECO:0000256" key="9">
    <source>
        <dbReference type="SAM" id="SignalP"/>
    </source>
</evidence>
<accession>A0A2M8IZW6</accession>
<sequence length="283" mass="30249">MPKGFTFLPALGLAAALALPVPAMAEPDADTVVARVNGAEITLGHMILAHATLPQQYRQLPPDVLYNAILDQLIQQSALEQAHGDEAPKHVTLSLENERRSLLAAEEIEAIMSDAASQEDIQAAYDAEYGDGFGGDEFNASHILVETQEEASAIKTELDGGADFAETAKAKSTGPSGPSGGELGWFGPGAMVPEFEAAVVALEPGQVSEPVQTQFGWHLVKLNDKRQAEAPALESVQDEIAQTLRQQAVQQKVEELTAAAEIERPEIEDLDPAILQNLDIVRN</sequence>
<evidence type="ECO:0000256" key="5">
    <source>
        <dbReference type="ARBA" id="ARBA00023110"/>
    </source>
</evidence>
<dbReference type="PROSITE" id="PS50198">
    <property type="entry name" value="PPIC_PPIASE_2"/>
    <property type="match status" value="1"/>
</dbReference>
<comment type="similarity">
    <text evidence="2">Belongs to the PpiC/parvulin rotamase family.</text>
</comment>
<evidence type="ECO:0000256" key="7">
    <source>
        <dbReference type="ARBA" id="ARBA00031484"/>
    </source>
</evidence>
<comment type="caution">
    <text evidence="11">The sequence shown here is derived from an EMBL/GenBank/DDBJ whole genome shotgun (WGS) entry which is preliminary data.</text>
</comment>
<dbReference type="PANTHER" id="PTHR47245">
    <property type="entry name" value="PEPTIDYLPROLYL ISOMERASE"/>
    <property type="match status" value="1"/>
</dbReference>